<feature type="transmembrane region" description="Helical" evidence="11">
    <location>
        <begin position="272"/>
        <end position="292"/>
    </location>
</feature>
<keyword evidence="2 11" id="KW-1003">Cell membrane</keyword>
<keyword evidence="13" id="KW-1185">Reference proteome</keyword>
<dbReference type="PANTHER" id="PTHR26452">
    <property type="entry name" value="OLFACTORY RECEPTOR"/>
    <property type="match status" value="1"/>
</dbReference>
<name>A0A1L8EZB9_XENLA</name>
<evidence type="ECO:0000259" key="12">
    <source>
        <dbReference type="PROSITE" id="PS50262"/>
    </source>
</evidence>
<sequence length="314" mass="35775">MESRNVTSVEFYILLGFSHVPYYRLPLISIFTLLYIFTLIGNSLIILLIIGDYQLHTPMYFLLANFSVLDLVSPSISVPKMIDDLISMEGIISFNGCITQMTFFIAITITECYFLSVMAFDRYVAICLPLHYKNIMSFKICFILIWLAWLLGCFHSIIHTILTISLDFCGPNHINHFYCDILSLLQLACSPINLNVTLVCVSAFFNGICNCIIILSSYLGIVSAVLKINSKDGRMKAFCTCASHLLVVSLYYGTLIIAYFRPINSYTYSKDRTISVIYTTVTPMLNPIIYSLRNKSVKNAFQKLWKRAIYQTKI</sequence>
<evidence type="ECO:0000313" key="13">
    <source>
        <dbReference type="Proteomes" id="UP000186698"/>
    </source>
</evidence>
<evidence type="ECO:0000256" key="4">
    <source>
        <dbReference type="ARBA" id="ARBA00022725"/>
    </source>
</evidence>
<evidence type="ECO:0000256" key="7">
    <source>
        <dbReference type="ARBA" id="ARBA00023136"/>
    </source>
</evidence>
<dbReference type="AlphaFoldDB" id="A0A1L8EZB9"/>
<dbReference type="PaxDb" id="8355-A0A1L8EZB9"/>
<dbReference type="GeneID" id="108701971"/>
<dbReference type="GO" id="GO:0005549">
    <property type="term" value="F:odorant binding"/>
    <property type="evidence" value="ECO:0000318"/>
    <property type="project" value="GO_Central"/>
</dbReference>
<feature type="transmembrane region" description="Helical" evidence="11">
    <location>
        <begin position="203"/>
        <end position="226"/>
    </location>
</feature>
<reference evidence="14" key="1">
    <citation type="submission" date="2025-08" db="UniProtKB">
        <authorList>
            <consortium name="RefSeq"/>
        </authorList>
    </citation>
    <scope>IDENTIFICATION</scope>
    <source>
        <strain evidence="14">J_2021</strain>
        <tissue evidence="14">Erythrocytes</tissue>
    </source>
</reference>
<dbReference type="PROSITE" id="PS00237">
    <property type="entry name" value="G_PROTEIN_RECEP_F1_1"/>
    <property type="match status" value="1"/>
</dbReference>
<protein>
    <recommendedName>
        <fullName evidence="11">Olfactory receptor</fullName>
    </recommendedName>
</protein>
<feature type="transmembrane region" description="Helical" evidence="11">
    <location>
        <begin position="98"/>
        <end position="120"/>
    </location>
</feature>
<dbReference type="CDD" id="cd13954">
    <property type="entry name" value="7tmA_OR"/>
    <property type="match status" value="1"/>
</dbReference>
<feature type="transmembrane region" description="Helical" evidence="11">
    <location>
        <begin position="27"/>
        <end position="50"/>
    </location>
</feature>
<dbReference type="PRINTS" id="PR00245">
    <property type="entry name" value="OLFACTORYR"/>
</dbReference>
<dbReference type="Proteomes" id="UP000186698">
    <property type="component" value="Chromosome 9_10L"/>
</dbReference>
<evidence type="ECO:0000256" key="6">
    <source>
        <dbReference type="ARBA" id="ARBA00023040"/>
    </source>
</evidence>
<dbReference type="OMA" id="HQEQEDF"/>
<feature type="transmembrane region" description="Helical" evidence="11">
    <location>
        <begin position="140"/>
        <end position="162"/>
    </location>
</feature>
<dbReference type="InterPro" id="IPR050516">
    <property type="entry name" value="Olfactory_GPCR"/>
</dbReference>
<feature type="transmembrane region" description="Helical" evidence="11">
    <location>
        <begin position="238"/>
        <end position="260"/>
    </location>
</feature>
<dbReference type="KEGG" id="xla:108701971"/>
<dbReference type="FunFam" id="1.20.1070.10:FF:000015">
    <property type="entry name" value="Olfactory receptor"/>
    <property type="match status" value="1"/>
</dbReference>
<evidence type="ECO:0000256" key="2">
    <source>
        <dbReference type="ARBA" id="ARBA00022475"/>
    </source>
</evidence>
<dbReference type="InterPro" id="IPR017452">
    <property type="entry name" value="GPCR_Rhodpsn_7TM"/>
</dbReference>
<keyword evidence="9 10" id="KW-0807">Transducer</keyword>
<evidence type="ECO:0000256" key="3">
    <source>
        <dbReference type="ARBA" id="ARBA00022692"/>
    </source>
</evidence>
<dbReference type="InterPro" id="IPR000276">
    <property type="entry name" value="GPCR_Rhodpsn"/>
</dbReference>
<dbReference type="PROSITE" id="PS50262">
    <property type="entry name" value="G_PROTEIN_RECEP_F1_2"/>
    <property type="match status" value="1"/>
</dbReference>
<evidence type="ECO:0000256" key="5">
    <source>
        <dbReference type="ARBA" id="ARBA00022989"/>
    </source>
</evidence>
<proteinExistence type="inferred from homology"/>
<dbReference type="GO" id="GO:0005886">
    <property type="term" value="C:plasma membrane"/>
    <property type="evidence" value="ECO:0007669"/>
    <property type="project" value="UniProtKB-SubCell"/>
</dbReference>
<evidence type="ECO:0000256" key="11">
    <source>
        <dbReference type="RuleBase" id="RU363047"/>
    </source>
</evidence>
<keyword evidence="7 11" id="KW-0472">Membrane</keyword>
<keyword evidence="4 11" id="KW-0552">Olfaction</keyword>
<dbReference type="GO" id="GO:0004984">
    <property type="term" value="F:olfactory receptor activity"/>
    <property type="evidence" value="ECO:0000318"/>
    <property type="project" value="GO_Central"/>
</dbReference>
<evidence type="ECO:0000256" key="8">
    <source>
        <dbReference type="ARBA" id="ARBA00023170"/>
    </source>
</evidence>
<evidence type="ECO:0000256" key="9">
    <source>
        <dbReference type="ARBA" id="ARBA00023224"/>
    </source>
</evidence>
<evidence type="ECO:0000313" key="14">
    <source>
        <dbReference type="RefSeq" id="XP_018092471.1"/>
    </source>
</evidence>
<keyword evidence="6 10" id="KW-0297">G-protein coupled receptor</keyword>
<accession>A0A1L8EZB9</accession>
<feature type="domain" description="G-protein coupled receptors family 1 profile" evidence="12">
    <location>
        <begin position="41"/>
        <end position="290"/>
    </location>
</feature>
<keyword evidence="8 10" id="KW-0675">Receptor</keyword>
<evidence type="ECO:0000256" key="10">
    <source>
        <dbReference type="RuleBase" id="RU000688"/>
    </source>
</evidence>
<gene>
    <name evidence="14" type="primary">LOC108701971</name>
</gene>
<comment type="subcellular location">
    <subcellularLocation>
        <location evidence="1 11">Cell membrane</location>
        <topology evidence="1 11">Multi-pass membrane protein</topology>
    </subcellularLocation>
</comment>
<keyword evidence="11" id="KW-0716">Sensory transduction</keyword>
<comment type="similarity">
    <text evidence="10">Belongs to the G-protein coupled receptor 1 family.</text>
</comment>
<dbReference type="OrthoDB" id="9444602at2759"/>
<feature type="transmembrane region" description="Helical" evidence="11">
    <location>
        <begin position="59"/>
        <end position="78"/>
    </location>
</feature>
<keyword evidence="3 10" id="KW-0812">Transmembrane</keyword>
<dbReference type="PRINTS" id="PR00237">
    <property type="entry name" value="GPCRRHODOPSN"/>
</dbReference>
<dbReference type="Pfam" id="PF13853">
    <property type="entry name" value="7tm_4"/>
    <property type="match status" value="1"/>
</dbReference>
<dbReference type="RefSeq" id="XP_018092471.1">
    <property type="nucleotide sequence ID" value="XM_018236982.2"/>
</dbReference>
<keyword evidence="5 11" id="KW-1133">Transmembrane helix</keyword>
<dbReference type="InterPro" id="IPR000725">
    <property type="entry name" value="Olfact_rcpt"/>
</dbReference>
<dbReference type="GO" id="GO:0004930">
    <property type="term" value="F:G protein-coupled receptor activity"/>
    <property type="evidence" value="ECO:0007669"/>
    <property type="project" value="UniProtKB-KW"/>
</dbReference>
<organism evidence="13 14">
    <name type="scientific">Xenopus laevis</name>
    <name type="common">African clawed frog</name>
    <dbReference type="NCBI Taxonomy" id="8355"/>
    <lineage>
        <taxon>Eukaryota</taxon>
        <taxon>Metazoa</taxon>
        <taxon>Chordata</taxon>
        <taxon>Craniata</taxon>
        <taxon>Vertebrata</taxon>
        <taxon>Euteleostomi</taxon>
        <taxon>Amphibia</taxon>
        <taxon>Batrachia</taxon>
        <taxon>Anura</taxon>
        <taxon>Pipoidea</taxon>
        <taxon>Pipidae</taxon>
        <taxon>Xenopodinae</taxon>
        <taxon>Xenopus</taxon>
        <taxon>Xenopus</taxon>
    </lineage>
</organism>
<dbReference type="SUPFAM" id="SSF81321">
    <property type="entry name" value="Family A G protein-coupled receptor-like"/>
    <property type="match status" value="1"/>
</dbReference>
<dbReference type="Gene3D" id="1.20.1070.10">
    <property type="entry name" value="Rhodopsin 7-helix transmembrane proteins"/>
    <property type="match status" value="1"/>
</dbReference>
<evidence type="ECO:0000256" key="1">
    <source>
        <dbReference type="ARBA" id="ARBA00004651"/>
    </source>
</evidence>